<proteinExistence type="predicted"/>
<name>A0A6J5T8Q5_9CAUD</name>
<organism evidence="6">
    <name type="scientific">uncultured Caudovirales phage</name>
    <dbReference type="NCBI Taxonomy" id="2100421"/>
    <lineage>
        <taxon>Viruses</taxon>
        <taxon>Duplodnaviria</taxon>
        <taxon>Heunggongvirae</taxon>
        <taxon>Uroviricota</taxon>
        <taxon>Caudoviricetes</taxon>
        <taxon>Peduoviridae</taxon>
        <taxon>Maltschvirus</taxon>
        <taxon>Maltschvirus maltsch</taxon>
    </lineage>
</organism>
<dbReference type="Gene3D" id="3.40.50.300">
    <property type="entry name" value="P-loop containing nucleotide triphosphate hydrolases"/>
    <property type="match status" value="1"/>
</dbReference>
<dbReference type="GO" id="GO:0005524">
    <property type="term" value="F:ATP binding"/>
    <property type="evidence" value="ECO:0007669"/>
    <property type="project" value="UniProtKB-KW"/>
</dbReference>
<accession>A0A6J5T8Q5</accession>
<evidence type="ECO:0000313" key="6">
    <source>
        <dbReference type="EMBL" id="CAB4241051.1"/>
    </source>
</evidence>
<evidence type="ECO:0000256" key="1">
    <source>
        <dbReference type="ARBA" id="ARBA00022612"/>
    </source>
</evidence>
<evidence type="ECO:0000256" key="2">
    <source>
        <dbReference type="ARBA" id="ARBA00022741"/>
    </source>
</evidence>
<evidence type="ECO:0000256" key="4">
    <source>
        <dbReference type="ARBA" id="ARBA00023219"/>
    </source>
</evidence>
<keyword evidence="4" id="KW-0231">Viral genome packaging</keyword>
<evidence type="ECO:0000256" key="3">
    <source>
        <dbReference type="ARBA" id="ARBA00022840"/>
    </source>
</evidence>
<protein>
    <submittedName>
        <fullName evidence="6">Terminase RNaseH-like domain containing protein</fullName>
    </submittedName>
</protein>
<reference evidence="6" key="1">
    <citation type="submission" date="2020-05" db="EMBL/GenBank/DDBJ databases">
        <authorList>
            <person name="Chiriac C."/>
            <person name="Salcher M."/>
            <person name="Ghai R."/>
            <person name="Kavagutti S V."/>
        </authorList>
    </citation>
    <scope>NUCLEOTIDE SEQUENCE</scope>
</reference>
<evidence type="ECO:0000259" key="5">
    <source>
        <dbReference type="Pfam" id="PF17289"/>
    </source>
</evidence>
<keyword evidence="1" id="KW-1188">Viral release from host cell</keyword>
<gene>
    <name evidence="6" type="ORF">UFOVP22_51</name>
</gene>
<feature type="domain" description="Terminase large subunit gp17-like C-terminal" evidence="5">
    <location>
        <begin position="255"/>
        <end position="391"/>
    </location>
</feature>
<sequence length="418" mass="47895">MANLEVKLHTRQLEVFNDKHRFKILAAGRRFGKSRLAAWLLIIEALKSTEKDVFYIAPTYQQAKDILWGLLKEIGHDVIASAHENTSVLTLVNGRKIYLKGADRPDTLRGVGLCFLVIDEYADIKPQVWEQILRPALSDVQGGAVFIGTPKGRNHFYELYKYAENGKDDEWVAFHFTSYDNPLIPAKEFDAAKKSMSSFAFRQEFMASFEAASRDLFKDEWIKIDEEEPTEGRFFITVDLAGFINVDRESGSKNKKLDETAIAVVKVHDEGWWVADILHGRWDIQETCSQIMRAVVQYEPVAVGIEKGSLKNAAHPYLTDLMRRHNHYFRIDDVTHGNQKKTDRIVWALQGRFEHGKVTLNEGSWNNEFIDQLVNFPNSQLHDDLIDALAYIDQIQIVEGSNSFEEEEYTPMDAISGY</sequence>
<keyword evidence="3" id="KW-0067">ATP-binding</keyword>
<dbReference type="Pfam" id="PF17289">
    <property type="entry name" value="Terminase_6C"/>
    <property type="match status" value="1"/>
</dbReference>
<dbReference type="EMBL" id="LR797818">
    <property type="protein sequence ID" value="CAB4241051.1"/>
    <property type="molecule type" value="Genomic_DNA"/>
</dbReference>
<dbReference type="InterPro" id="IPR035421">
    <property type="entry name" value="Terminase_6C"/>
</dbReference>
<dbReference type="Gene3D" id="3.30.420.240">
    <property type="match status" value="1"/>
</dbReference>
<keyword evidence="2" id="KW-0547">Nucleotide-binding</keyword>
<dbReference type="Pfam" id="PF03237">
    <property type="entry name" value="Terminase_6N"/>
    <property type="match status" value="1"/>
</dbReference>
<dbReference type="InterPro" id="IPR027417">
    <property type="entry name" value="P-loop_NTPase"/>
</dbReference>